<dbReference type="Proteomes" id="UP001159363">
    <property type="component" value="Chromosome 5"/>
</dbReference>
<keyword evidence="2" id="KW-1185">Reference proteome</keyword>
<name>A0ABQ9H9F2_9NEOP</name>
<accession>A0ABQ9H9F2</accession>
<comment type="caution">
    <text evidence="1">The sequence shown here is derived from an EMBL/GenBank/DDBJ whole genome shotgun (WGS) entry which is preliminary data.</text>
</comment>
<gene>
    <name evidence="1" type="ORF">PR048_017409</name>
</gene>
<sequence length="87" mass="10499">MQLPVLKPEASSLRTCAGECWWFHRKCEYRPYQEPYTRGFRRLVNRKLETKCNPWGLKTCVRNQPEYQTVYKTFYRTVYKCAADDGH</sequence>
<proteinExistence type="predicted"/>
<protein>
    <submittedName>
        <fullName evidence="1">Uncharacterized protein</fullName>
    </submittedName>
</protein>
<evidence type="ECO:0000313" key="1">
    <source>
        <dbReference type="EMBL" id="KAJ8880936.1"/>
    </source>
</evidence>
<organism evidence="1 2">
    <name type="scientific">Dryococelus australis</name>
    <dbReference type="NCBI Taxonomy" id="614101"/>
    <lineage>
        <taxon>Eukaryota</taxon>
        <taxon>Metazoa</taxon>
        <taxon>Ecdysozoa</taxon>
        <taxon>Arthropoda</taxon>
        <taxon>Hexapoda</taxon>
        <taxon>Insecta</taxon>
        <taxon>Pterygota</taxon>
        <taxon>Neoptera</taxon>
        <taxon>Polyneoptera</taxon>
        <taxon>Phasmatodea</taxon>
        <taxon>Verophasmatodea</taxon>
        <taxon>Anareolatae</taxon>
        <taxon>Phasmatidae</taxon>
        <taxon>Eurycanthinae</taxon>
        <taxon>Dryococelus</taxon>
    </lineage>
</organism>
<dbReference type="EMBL" id="JARBHB010000006">
    <property type="protein sequence ID" value="KAJ8880936.1"/>
    <property type="molecule type" value="Genomic_DNA"/>
</dbReference>
<evidence type="ECO:0000313" key="2">
    <source>
        <dbReference type="Proteomes" id="UP001159363"/>
    </source>
</evidence>
<reference evidence="1 2" key="1">
    <citation type="submission" date="2023-02" db="EMBL/GenBank/DDBJ databases">
        <title>LHISI_Scaffold_Assembly.</title>
        <authorList>
            <person name="Stuart O.P."/>
            <person name="Cleave R."/>
            <person name="Magrath M.J.L."/>
            <person name="Mikheyev A.S."/>
        </authorList>
    </citation>
    <scope>NUCLEOTIDE SEQUENCE [LARGE SCALE GENOMIC DNA]</scope>
    <source>
        <strain evidence="1">Daus_M_001</strain>
        <tissue evidence="1">Leg muscle</tissue>
    </source>
</reference>